<proteinExistence type="inferred from homology"/>
<dbReference type="EMBL" id="JAVDQF010000001">
    <property type="protein sequence ID" value="MDR6269870.1"/>
    <property type="molecule type" value="Genomic_DNA"/>
</dbReference>
<comment type="similarity">
    <text evidence="2">Belongs to the EamA transporter family.</text>
</comment>
<evidence type="ECO:0000256" key="3">
    <source>
        <dbReference type="ARBA" id="ARBA00022692"/>
    </source>
</evidence>
<feature type="transmembrane region" description="Helical" evidence="6">
    <location>
        <begin position="171"/>
        <end position="195"/>
    </location>
</feature>
<dbReference type="SUPFAM" id="SSF103481">
    <property type="entry name" value="Multidrug resistance efflux transporter EmrE"/>
    <property type="match status" value="2"/>
</dbReference>
<gene>
    <name evidence="8" type="ORF">JOE69_002108</name>
</gene>
<evidence type="ECO:0000256" key="2">
    <source>
        <dbReference type="ARBA" id="ARBA00007362"/>
    </source>
</evidence>
<keyword evidence="3 6" id="KW-0812">Transmembrane</keyword>
<dbReference type="InterPro" id="IPR050638">
    <property type="entry name" value="AA-Vitamin_Transporters"/>
</dbReference>
<feature type="transmembrane region" description="Helical" evidence="6">
    <location>
        <begin position="58"/>
        <end position="79"/>
    </location>
</feature>
<evidence type="ECO:0000256" key="6">
    <source>
        <dbReference type="SAM" id="Phobius"/>
    </source>
</evidence>
<comment type="caution">
    <text evidence="8">The sequence shown here is derived from an EMBL/GenBank/DDBJ whole genome shotgun (WGS) entry which is preliminary data.</text>
</comment>
<evidence type="ECO:0000259" key="7">
    <source>
        <dbReference type="Pfam" id="PF00892"/>
    </source>
</evidence>
<keyword evidence="9" id="KW-1185">Reference proteome</keyword>
<feature type="transmembrane region" description="Helical" evidence="6">
    <location>
        <begin position="91"/>
        <end position="108"/>
    </location>
</feature>
<dbReference type="Pfam" id="PF00892">
    <property type="entry name" value="EamA"/>
    <property type="match status" value="2"/>
</dbReference>
<feature type="transmembrane region" description="Helical" evidence="6">
    <location>
        <begin position="140"/>
        <end position="159"/>
    </location>
</feature>
<dbReference type="PANTHER" id="PTHR32322:SF9">
    <property type="entry name" value="AMINO-ACID METABOLITE EFFLUX PUMP-RELATED"/>
    <property type="match status" value="1"/>
</dbReference>
<dbReference type="InterPro" id="IPR037185">
    <property type="entry name" value="EmrE-like"/>
</dbReference>
<sequence length="314" mass="32743">MKPKHALLAVLVALIWGVNFLAINATLQSIPPMLSVALRFLLVIFPLIFFVKPPKVGWRVVVALGVAVNAGQFGLMYLAMHLGLPTGLAPLVLQAQVLLTVLIAMLFVKERPNLGQSIGIGLGIVGLVVVGVGRAQVAPILPFILGLAAALSWSIGNVISRQVLRDSKVGASGLSLVVWTAAVVPVPMFALSFFLEGPERIGFALSHIALPAVLGALYTAFISTIVGYGIWNYLLGKYSSAVVGPFTLLIPVIGIASAWLVLNEAPTVPELVGGGLLLAGVATAVIRFGRKPRAIPPTAAEPVSAEPAVPVGSR</sequence>
<evidence type="ECO:0000256" key="1">
    <source>
        <dbReference type="ARBA" id="ARBA00004141"/>
    </source>
</evidence>
<evidence type="ECO:0000313" key="9">
    <source>
        <dbReference type="Proteomes" id="UP001185069"/>
    </source>
</evidence>
<dbReference type="Proteomes" id="UP001185069">
    <property type="component" value="Unassembled WGS sequence"/>
</dbReference>
<dbReference type="PANTHER" id="PTHR32322">
    <property type="entry name" value="INNER MEMBRANE TRANSPORTER"/>
    <property type="match status" value="1"/>
</dbReference>
<evidence type="ECO:0000313" key="8">
    <source>
        <dbReference type="EMBL" id="MDR6269870.1"/>
    </source>
</evidence>
<feature type="transmembrane region" description="Helical" evidence="6">
    <location>
        <begin position="201"/>
        <end position="230"/>
    </location>
</feature>
<name>A0ABU1JBT2_9MICC</name>
<evidence type="ECO:0000256" key="5">
    <source>
        <dbReference type="ARBA" id="ARBA00023136"/>
    </source>
</evidence>
<comment type="subcellular location">
    <subcellularLocation>
        <location evidence="1">Membrane</location>
        <topology evidence="1">Multi-pass membrane protein</topology>
    </subcellularLocation>
</comment>
<accession>A0ABU1JBT2</accession>
<feature type="transmembrane region" description="Helical" evidence="6">
    <location>
        <begin position="268"/>
        <end position="286"/>
    </location>
</feature>
<evidence type="ECO:0000256" key="4">
    <source>
        <dbReference type="ARBA" id="ARBA00022989"/>
    </source>
</evidence>
<feature type="transmembrane region" description="Helical" evidence="6">
    <location>
        <begin position="115"/>
        <end position="134"/>
    </location>
</feature>
<dbReference type="InterPro" id="IPR000620">
    <property type="entry name" value="EamA_dom"/>
</dbReference>
<dbReference type="RefSeq" id="WP_309798531.1">
    <property type="nucleotide sequence ID" value="NZ_BAAAHY010000005.1"/>
</dbReference>
<keyword evidence="5 6" id="KW-0472">Membrane</keyword>
<feature type="transmembrane region" description="Helical" evidence="6">
    <location>
        <begin position="242"/>
        <end position="262"/>
    </location>
</feature>
<feature type="domain" description="EamA" evidence="7">
    <location>
        <begin position="144"/>
        <end position="283"/>
    </location>
</feature>
<protein>
    <submittedName>
        <fullName evidence="8">O-acetylserine/cysteine efflux transporter</fullName>
    </submittedName>
</protein>
<feature type="transmembrane region" description="Helical" evidence="6">
    <location>
        <begin position="32"/>
        <end position="51"/>
    </location>
</feature>
<keyword evidence="4 6" id="KW-1133">Transmembrane helix</keyword>
<organism evidence="8 9">
    <name type="scientific">Arthrobacter russicus</name>
    <dbReference type="NCBI Taxonomy" id="172040"/>
    <lineage>
        <taxon>Bacteria</taxon>
        <taxon>Bacillati</taxon>
        <taxon>Actinomycetota</taxon>
        <taxon>Actinomycetes</taxon>
        <taxon>Micrococcales</taxon>
        <taxon>Micrococcaceae</taxon>
        <taxon>Arthrobacter</taxon>
    </lineage>
</organism>
<feature type="domain" description="EamA" evidence="7">
    <location>
        <begin position="6"/>
        <end position="130"/>
    </location>
</feature>
<reference evidence="8 9" key="1">
    <citation type="submission" date="2023-07" db="EMBL/GenBank/DDBJ databases">
        <title>Sequencing the genomes of 1000 actinobacteria strains.</title>
        <authorList>
            <person name="Klenk H.-P."/>
        </authorList>
    </citation>
    <scope>NUCLEOTIDE SEQUENCE [LARGE SCALE GENOMIC DNA]</scope>
    <source>
        <strain evidence="8 9">DSM 14555</strain>
    </source>
</reference>